<reference evidence="3 4" key="1">
    <citation type="submission" date="2014-11" db="EMBL/GenBank/DDBJ databases">
        <title>Genetic blueprint of the zoonotic pathogen Toxocara canis.</title>
        <authorList>
            <person name="Zhu X.-Q."/>
            <person name="Korhonen P.K."/>
            <person name="Cai H."/>
            <person name="Young N.D."/>
            <person name="Nejsum P."/>
            <person name="von Samson-Himmelstjerna G."/>
            <person name="Boag P.R."/>
            <person name="Tan P."/>
            <person name="Li Q."/>
            <person name="Min J."/>
            <person name="Yang Y."/>
            <person name="Wang X."/>
            <person name="Fang X."/>
            <person name="Hall R.S."/>
            <person name="Hofmann A."/>
            <person name="Sternberg P.W."/>
            <person name="Jex A.R."/>
            <person name="Gasser R.B."/>
        </authorList>
    </citation>
    <scope>NUCLEOTIDE SEQUENCE [LARGE SCALE GENOMIC DNA]</scope>
    <source>
        <strain evidence="3">PN_DK_2014</strain>
    </source>
</reference>
<name>A0A0B2VHT5_TOXCA</name>
<feature type="transmembrane region" description="Helical" evidence="1">
    <location>
        <begin position="70"/>
        <end position="92"/>
    </location>
</feature>
<sequence length="263" mass="29068">MTAVHVKGFVRRRMALSTCAGILLLLVAVDAACCPCFTSTRKGLLVLHWVLANFIASKSSAHWRDVPFGGWYGVLLPWATVLLLTESALAAPPRSPGMPSRNRLTTVSMLLFVDAMCVALNIVSELLVTVLLASLLLTGIAFRSTQKEKKKSDLRTEKELLSLYHDDLFCDPSNVYSGSGGFLNYCAITAGVLIKLFPVMGLVDIVLYALFLLRCIASIRLFMMPAIFGGSIQSVKVISRSLADRIWEEKCRSKFFWKTLEIQ</sequence>
<feature type="transmembrane region" description="Helical" evidence="1">
    <location>
        <begin position="128"/>
        <end position="145"/>
    </location>
</feature>
<dbReference type="OrthoDB" id="5816291at2759"/>
<evidence type="ECO:0000313" key="3">
    <source>
        <dbReference type="EMBL" id="KHN83071.1"/>
    </source>
</evidence>
<keyword evidence="1" id="KW-1133">Transmembrane helix</keyword>
<keyword evidence="4" id="KW-1185">Reference proteome</keyword>
<evidence type="ECO:0000256" key="1">
    <source>
        <dbReference type="SAM" id="Phobius"/>
    </source>
</evidence>
<comment type="caution">
    <text evidence="3">The sequence shown here is derived from an EMBL/GenBank/DDBJ whole genome shotgun (WGS) entry which is preliminary data.</text>
</comment>
<keyword evidence="1" id="KW-0472">Membrane</keyword>
<dbReference type="Proteomes" id="UP000031036">
    <property type="component" value="Unassembled WGS sequence"/>
</dbReference>
<feature type="chain" id="PRO_5002096156" evidence="2">
    <location>
        <begin position="32"/>
        <end position="263"/>
    </location>
</feature>
<feature type="signal peptide" evidence="2">
    <location>
        <begin position="1"/>
        <end position="31"/>
    </location>
</feature>
<dbReference type="EMBL" id="JPKZ01001231">
    <property type="protein sequence ID" value="KHN83071.1"/>
    <property type="molecule type" value="Genomic_DNA"/>
</dbReference>
<keyword evidence="1" id="KW-0812">Transmembrane</keyword>
<protein>
    <submittedName>
        <fullName evidence="3">Uncharacterized protein</fullName>
    </submittedName>
</protein>
<organism evidence="3 4">
    <name type="scientific">Toxocara canis</name>
    <name type="common">Canine roundworm</name>
    <dbReference type="NCBI Taxonomy" id="6265"/>
    <lineage>
        <taxon>Eukaryota</taxon>
        <taxon>Metazoa</taxon>
        <taxon>Ecdysozoa</taxon>
        <taxon>Nematoda</taxon>
        <taxon>Chromadorea</taxon>
        <taxon>Rhabditida</taxon>
        <taxon>Spirurina</taxon>
        <taxon>Ascaridomorpha</taxon>
        <taxon>Ascaridoidea</taxon>
        <taxon>Toxocaridae</taxon>
        <taxon>Toxocara</taxon>
    </lineage>
</organism>
<proteinExistence type="predicted"/>
<evidence type="ECO:0000313" key="4">
    <source>
        <dbReference type="Proteomes" id="UP000031036"/>
    </source>
</evidence>
<gene>
    <name evidence="3" type="ORF">Tcan_04900</name>
</gene>
<dbReference type="AlphaFoldDB" id="A0A0B2VHT5"/>
<dbReference type="OMA" id="RIWEEKC"/>
<evidence type="ECO:0000256" key="2">
    <source>
        <dbReference type="SAM" id="SignalP"/>
    </source>
</evidence>
<keyword evidence="2" id="KW-0732">Signal</keyword>
<accession>A0A0B2VHT5</accession>